<organism evidence="3 4">
    <name type="scientific">Segniliparus rotundus (strain ATCC BAA-972 / CDC 1076 / CIP 108378 / DSM 44985 / JCM 13578)</name>
    <dbReference type="NCBI Taxonomy" id="640132"/>
    <lineage>
        <taxon>Bacteria</taxon>
        <taxon>Bacillati</taxon>
        <taxon>Actinomycetota</taxon>
        <taxon>Actinomycetes</taxon>
        <taxon>Mycobacteriales</taxon>
        <taxon>Segniliparaceae</taxon>
        <taxon>Segniliparus</taxon>
    </lineage>
</organism>
<dbReference type="Proteomes" id="UP000002247">
    <property type="component" value="Chromosome"/>
</dbReference>
<evidence type="ECO:0000313" key="3">
    <source>
        <dbReference type="EMBL" id="ADG99360.1"/>
    </source>
</evidence>
<protein>
    <recommendedName>
        <fullName evidence="5">Lipoprotein</fullName>
    </recommendedName>
</protein>
<gene>
    <name evidence="3" type="ordered locus">Srot_2931</name>
</gene>
<evidence type="ECO:0000256" key="2">
    <source>
        <dbReference type="SAM" id="SignalP"/>
    </source>
</evidence>
<dbReference type="RefSeq" id="WP_013139807.1">
    <property type="nucleotide sequence ID" value="NC_014168.1"/>
</dbReference>
<feature type="compositionally biased region" description="Low complexity" evidence="1">
    <location>
        <begin position="29"/>
        <end position="51"/>
    </location>
</feature>
<feature type="signal peptide" evidence="2">
    <location>
        <begin position="1"/>
        <end position="20"/>
    </location>
</feature>
<dbReference type="PROSITE" id="PS51257">
    <property type="entry name" value="PROKAR_LIPOPROTEIN"/>
    <property type="match status" value="1"/>
</dbReference>
<sequence length="243" mass="26053">MNRRYRLAIPALLAVAAALASCQRGVEQPTPTSTALASSTASPVPSAASPPNLVTPDTANKPILRLKLGDSASFRKGGVTVTVTPGKAEKLDAPPKVGKIDGKDPYGNCGSWIALPVHIVVDAEARAEWDGWYEYVEAPDGLYDERTFGEGDEVQYAETADTAGTTEPDDVNGNIYKTGTQWIGKGKPLHWDFTGRNYLMACKAVPEESSNYVPTDQPLTGYVWQMDIGKNPSGNTPIAIWSL</sequence>
<feature type="chain" id="PRO_5038610177" description="Lipoprotein" evidence="2">
    <location>
        <begin position="21"/>
        <end position="243"/>
    </location>
</feature>
<proteinExistence type="predicted"/>
<evidence type="ECO:0000313" key="4">
    <source>
        <dbReference type="Proteomes" id="UP000002247"/>
    </source>
</evidence>
<dbReference type="STRING" id="640132.Srot_2931"/>
<dbReference type="EMBL" id="CP001958">
    <property type="protein sequence ID" value="ADG99360.1"/>
    <property type="molecule type" value="Genomic_DNA"/>
</dbReference>
<accession>D6ZDV3</accession>
<keyword evidence="4" id="KW-1185">Reference proteome</keyword>
<reference evidence="3 4" key="1">
    <citation type="journal article" date="2010" name="Stand. Genomic Sci.">
        <title>Complete genome sequence of Segniliparus rotundus type strain (CDC 1076).</title>
        <authorList>
            <person name="Sikorski J."/>
            <person name="Lapidus A."/>
            <person name="Copeland A."/>
            <person name="Misra M."/>
            <person name="Glavina Del Rio T."/>
            <person name="Nolan M."/>
            <person name="Lucas S."/>
            <person name="Chen F."/>
            <person name="Tice H."/>
            <person name="Cheng J.F."/>
            <person name="Jando M."/>
            <person name="Schneider S."/>
            <person name="Bruce D."/>
            <person name="Goodwin L."/>
            <person name="Pitluck S."/>
            <person name="Liolios K."/>
            <person name="Mikhailova N."/>
            <person name="Pati A."/>
            <person name="Ivanova N."/>
            <person name="Mavromatis K."/>
            <person name="Chen A."/>
            <person name="Palaniappan K."/>
            <person name="Chertkov O."/>
            <person name="Land M."/>
            <person name="Hauser L."/>
            <person name="Chang Y.J."/>
            <person name="Jeffries C.D."/>
            <person name="Brettin T."/>
            <person name="Detter J.C."/>
            <person name="Han C."/>
            <person name="Rohde M."/>
            <person name="Goker M."/>
            <person name="Bristow J."/>
            <person name="Eisen J.A."/>
            <person name="Markowitz V."/>
            <person name="Hugenholtz P."/>
            <person name="Kyrpides N.C."/>
            <person name="Klenk H.P."/>
        </authorList>
    </citation>
    <scope>NUCLEOTIDE SEQUENCE [LARGE SCALE GENOMIC DNA]</scope>
    <source>
        <strain evidence="4">ATCC BAA-972 / CDC 1076 / CIP 108378 / DSM 44985 / JCM 13578</strain>
    </source>
</reference>
<evidence type="ECO:0000256" key="1">
    <source>
        <dbReference type="SAM" id="MobiDB-lite"/>
    </source>
</evidence>
<keyword evidence="2" id="KW-0732">Signal</keyword>
<dbReference type="HOGENOM" id="CLU_1170008_0_0_11"/>
<evidence type="ECO:0008006" key="5">
    <source>
        <dbReference type="Google" id="ProtNLM"/>
    </source>
</evidence>
<dbReference type="AlphaFoldDB" id="D6ZDV3"/>
<feature type="region of interest" description="Disordered" evidence="1">
    <location>
        <begin position="28"/>
        <end position="59"/>
    </location>
</feature>
<dbReference type="KEGG" id="srt:Srot_2931"/>
<name>D6ZDV3_SEGRD</name>